<evidence type="ECO:0000313" key="2">
    <source>
        <dbReference type="EMBL" id="KAK2028043.1"/>
    </source>
</evidence>
<dbReference type="Proteomes" id="UP001232148">
    <property type="component" value="Unassembled WGS sequence"/>
</dbReference>
<protein>
    <submittedName>
        <fullName evidence="2">Uncharacterized protein</fullName>
    </submittedName>
</protein>
<name>A0AAD9HFR3_9PEZI</name>
<reference evidence="2" key="1">
    <citation type="submission" date="2021-06" db="EMBL/GenBank/DDBJ databases">
        <title>Comparative genomics, transcriptomics and evolutionary studies reveal genomic signatures of adaptation to plant cell wall in hemibiotrophic fungi.</title>
        <authorList>
            <consortium name="DOE Joint Genome Institute"/>
            <person name="Baroncelli R."/>
            <person name="Diaz J.F."/>
            <person name="Benocci T."/>
            <person name="Peng M."/>
            <person name="Battaglia E."/>
            <person name="Haridas S."/>
            <person name="Andreopoulos W."/>
            <person name="Labutti K."/>
            <person name="Pangilinan J."/>
            <person name="Floch G.L."/>
            <person name="Makela M.R."/>
            <person name="Henrissat B."/>
            <person name="Grigoriev I.V."/>
            <person name="Crouch J.A."/>
            <person name="De Vries R.P."/>
            <person name="Sukno S.A."/>
            <person name="Thon M.R."/>
        </authorList>
    </citation>
    <scope>NUCLEOTIDE SEQUENCE</scope>
    <source>
        <strain evidence="2">MAFF235873</strain>
    </source>
</reference>
<dbReference type="AlphaFoldDB" id="A0AAD9HFR3"/>
<organism evidence="2 3">
    <name type="scientific">Colletotrichum zoysiae</name>
    <dbReference type="NCBI Taxonomy" id="1216348"/>
    <lineage>
        <taxon>Eukaryota</taxon>
        <taxon>Fungi</taxon>
        <taxon>Dikarya</taxon>
        <taxon>Ascomycota</taxon>
        <taxon>Pezizomycotina</taxon>
        <taxon>Sordariomycetes</taxon>
        <taxon>Hypocreomycetidae</taxon>
        <taxon>Glomerellales</taxon>
        <taxon>Glomerellaceae</taxon>
        <taxon>Colletotrichum</taxon>
        <taxon>Colletotrichum graminicola species complex</taxon>
    </lineage>
</organism>
<comment type="caution">
    <text evidence="2">The sequence shown here is derived from an EMBL/GenBank/DDBJ whole genome shotgun (WGS) entry which is preliminary data.</text>
</comment>
<accession>A0AAD9HFR3</accession>
<sequence length="157" mass="17379">MSQLHVHATQGHERSWLPPALSPLMKIPGSARTSLDPREDRKCPRNPGFFGRAPDDPSGLRRDGPRAGLTPDTHRVDCTIVTARRPFSLYSVASYRPNPSPVMTLDACCGAKSRIISRHVGKGETRQILADPSAIKTGLLLVLRRTMHSLTRGTRHW</sequence>
<gene>
    <name evidence="2" type="ORF">LX32DRAFT_412348</name>
</gene>
<dbReference type="EMBL" id="MU842884">
    <property type="protein sequence ID" value="KAK2028043.1"/>
    <property type="molecule type" value="Genomic_DNA"/>
</dbReference>
<feature type="compositionally biased region" description="Basic and acidic residues" evidence="1">
    <location>
        <begin position="53"/>
        <end position="65"/>
    </location>
</feature>
<keyword evidence="3" id="KW-1185">Reference proteome</keyword>
<proteinExistence type="predicted"/>
<evidence type="ECO:0000313" key="3">
    <source>
        <dbReference type="Proteomes" id="UP001232148"/>
    </source>
</evidence>
<feature type="region of interest" description="Disordered" evidence="1">
    <location>
        <begin position="1"/>
        <end position="73"/>
    </location>
</feature>
<evidence type="ECO:0000256" key="1">
    <source>
        <dbReference type="SAM" id="MobiDB-lite"/>
    </source>
</evidence>